<dbReference type="AlphaFoldDB" id="A0A964BRI4"/>
<dbReference type="Proteomes" id="UP000729733">
    <property type="component" value="Unassembled WGS sequence"/>
</dbReference>
<accession>A0A964BRI4</accession>
<dbReference type="Pfam" id="PF03781">
    <property type="entry name" value="FGE-sulfatase"/>
    <property type="match status" value="1"/>
</dbReference>
<dbReference type="GO" id="GO:0120147">
    <property type="term" value="F:formylglycine-generating oxidase activity"/>
    <property type="evidence" value="ECO:0007669"/>
    <property type="project" value="TreeGrafter"/>
</dbReference>
<dbReference type="InterPro" id="IPR042095">
    <property type="entry name" value="SUMF_sf"/>
</dbReference>
<name>A0A964BRI4_9CYAN</name>
<sequence>MVINEKKIILSIAISWGISGCNLPLVANSAEPITRQECEANSSFVFIPGGEFILGSDRRERDYAYEISARSIANTNAGAIQAQQKLRQTGWFERETSRQTSSISNFCLSRNLVTNQDYQEFVRSTNHRTPGIREAEYQQQGFLVHPYSKVREFLWNNGKYPPNTAQHPVVLISYKDAVAYAAWKAEKTGENYRLPTAEEWEKAARGETGKYFPWGNEWRNDATNVAVSGLNYTSAIASFPLSKSEYGVEDMAGNVFEYTSSLKWQGSRAVMKGCSWDDLPGFCRGAYVHTRPVDSRHILFGFRLVKE</sequence>
<dbReference type="EMBL" id="JADWDC010000018">
    <property type="protein sequence ID" value="MCC0177233.1"/>
    <property type="molecule type" value="Genomic_DNA"/>
</dbReference>
<gene>
    <name evidence="2" type="ORF">I4641_09615</name>
</gene>
<dbReference type="PANTHER" id="PTHR23150">
    <property type="entry name" value="SULFATASE MODIFYING FACTOR 1, 2"/>
    <property type="match status" value="1"/>
</dbReference>
<dbReference type="SUPFAM" id="SSF56436">
    <property type="entry name" value="C-type lectin-like"/>
    <property type="match status" value="1"/>
</dbReference>
<evidence type="ECO:0000313" key="2">
    <source>
        <dbReference type="EMBL" id="MCC0177233.1"/>
    </source>
</evidence>
<dbReference type="InterPro" id="IPR051043">
    <property type="entry name" value="Sulfatase_Mod_Factor_Kinase"/>
</dbReference>
<evidence type="ECO:0000313" key="3">
    <source>
        <dbReference type="Proteomes" id="UP000729733"/>
    </source>
</evidence>
<dbReference type="InterPro" id="IPR005532">
    <property type="entry name" value="SUMF_dom"/>
</dbReference>
<dbReference type="PANTHER" id="PTHR23150:SF19">
    <property type="entry name" value="FORMYLGLYCINE-GENERATING ENZYME"/>
    <property type="match status" value="1"/>
</dbReference>
<dbReference type="Gene3D" id="3.90.1580.10">
    <property type="entry name" value="paralog of FGE (formylglycine-generating enzyme)"/>
    <property type="match status" value="1"/>
</dbReference>
<keyword evidence="3" id="KW-1185">Reference proteome</keyword>
<organism evidence="2 3">
    <name type="scientific">Waterburya agarophytonicola KI4</name>
    <dbReference type="NCBI Taxonomy" id="2874699"/>
    <lineage>
        <taxon>Bacteria</taxon>
        <taxon>Bacillati</taxon>
        <taxon>Cyanobacteriota</taxon>
        <taxon>Cyanophyceae</taxon>
        <taxon>Pleurocapsales</taxon>
        <taxon>Hyellaceae</taxon>
        <taxon>Waterburya</taxon>
        <taxon>Waterburya agarophytonicola</taxon>
    </lineage>
</organism>
<comment type="caution">
    <text evidence="2">The sequence shown here is derived from an EMBL/GenBank/DDBJ whole genome shotgun (WGS) entry which is preliminary data.</text>
</comment>
<protein>
    <submittedName>
        <fullName evidence="2">SUMF1/EgtB/PvdO family nonheme iron enzyme</fullName>
    </submittedName>
</protein>
<evidence type="ECO:0000259" key="1">
    <source>
        <dbReference type="Pfam" id="PF03781"/>
    </source>
</evidence>
<feature type="domain" description="Sulfatase-modifying factor enzyme-like" evidence="1">
    <location>
        <begin position="43"/>
        <end position="306"/>
    </location>
</feature>
<dbReference type="InterPro" id="IPR016187">
    <property type="entry name" value="CTDL_fold"/>
</dbReference>
<proteinExistence type="predicted"/>
<reference evidence="2" key="1">
    <citation type="journal article" date="2021" name="Antonie Van Leeuwenhoek">
        <title>Draft genome and description of Waterburya agarophytonicola gen. nov. sp. nov. (Pleurocapsales, Cyanobacteria): a seaweed symbiont.</title>
        <authorList>
            <person name="Bonthond G."/>
            <person name="Shalygin S."/>
            <person name="Bayer T."/>
            <person name="Weinberger F."/>
        </authorList>
    </citation>
    <scope>NUCLEOTIDE SEQUENCE</scope>
    <source>
        <strain evidence="2">KI4</strain>
    </source>
</reference>
<dbReference type="PROSITE" id="PS51257">
    <property type="entry name" value="PROKAR_LIPOPROTEIN"/>
    <property type="match status" value="1"/>
</dbReference>
<dbReference type="RefSeq" id="WP_229640284.1">
    <property type="nucleotide sequence ID" value="NZ_JADWDC010000018.1"/>
</dbReference>